<organism evidence="2 3">
    <name type="scientific">candidate division WWE3 bacterium CG22_combo_CG10-13_8_21_14_all_39_12</name>
    <dbReference type="NCBI Taxonomy" id="1975094"/>
    <lineage>
        <taxon>Bacteria</taxon>
        <taxon>Katanobacteria</taxon>
    </lineage>
</organism>
<protein>
    <submittedName>
        <fullName evidence="2">Uncharacterized protein</fullName>
    </submittedName>
</protein>
<accession>A0A2H0BGF5</accession>
<dbReference type="AlphaFoldDB" id="A0A2H0BGF5"/>
<proteinExistence type="predicted"/>
<gene>
    <name evidence="2" type="ORF">COX05_01375</name>
</gene>
<keyword evidence="1" id="KW-0472">Membrane</keyword>
<evidence type="ECO:0000313" key="2">
    <source>
        <dbReference type="EMBL" id="PIP56753.1"/>
    </source>
</evidence>
<keyword evidence="1" id="KW-1133">Transmembrane helix</keyword>
<feature type="transmembrane region" description="Helical" evidence="1">
    <location>
        <begin position="53"/>
        <end position="70"/>
    </location>
</feature>
<evidence type="ECO:0000256" key="1">
    <source>
        <dbReference type="SAM" id="Phobius"/>
    </source>
</evidence>
<keyword evidence="1" id="KW-0812">Transmembrane</keyword>
<name>A0A2H0BGF5_UNCKA</name>
<feature type="non-terminal residue" evidence="2">
    <location>
        <position position="1"/>
    </location>
</feature>
<evidence type="ECO:0000313" key="3">
    <source>
        <dbReference type="Proteomes" id="UP000228495"/>
    </source>
</evidence>
<comment type="caution">
    <text evidence="2">The sequence shown here is derived from an EMBL/GenBank/DDBJ whole genome shotgun (WGS) entry which is preliminary data.</text>
</comment>
<reference evidence="2 3" key="1">
    <citation type="submission" date="2017-09" db="EMBL/GenBank/DDBJ databases">
        <title>Depth-based differentiation of microbial function through sediment-hosted aquifers and enrichment of novel symbionts in the deep terrestrial subsurface.</title>
        <authorList>
            <person name="Probst A.J."/>
            <person name="Ladd B."/>
            <person name="Jarett J.K."/>
            <person name="Geller-Mcgrath D.E."/>
            <person name="Sieber C.M."/>
            <person name="Emerson J.B."/>
            <person name="Anantharaman K."/>
            <person name="Thomas B.C."/>
            <person name="Malmstrom R."/>
            <person name="Stieglmeier M."/>
            <person name="Klingl A."/>
            <person name="Woyke T."/>
            <person name="Ryan C.M."/>
            <person name="Banfield J.F."/>
        </authorList>
    </citation>
    <scope>NUCLEOTIDE SEQUENCE [LARGE SCALE GENOMIC DNA]</scope>
    <source>
        <strain evidence="2">CG22_combo_CG10-13_8_21_14_all_39_12</strain>
    </source>
</reference>
<dbReference type="Proteomes" id="UP000228495">
    <property type="component" value="Unassembled WGS sequence"/>
</dbReference>
<sequence>GIVFILLSLIPNVKQKCGYLWAIGFGVIIEEWPIILSDMGFNTKPLYLKPYDYIFVPVAIGLFFLVRNIFYRAQNTH</sequence>
<dbReference type="EMBL" id="PCSU01000018">
    <property type="protein sequence ID" value="PIP56753.1"/>
    <property type="molecule type" value="Genomic_DNA"/>
</dbReference>